<keyword evidence="2 4" id="KW-0689">Ribosomal protein</keyword>
<dbReference type="GO" id="GO:0015935">
    <property type="term" value="C:small ribosomal subunit"/>
    <property type="evidence" value="ECO:0007669"/>
    <property type="project" value="UniProtKB-ARBA"/>
</dbReference>
<organism evidence="7 8">
    <name type="scientific">Puccinia striiformis f. sp. tritici PST-78</name>
    <dbReference type="NCBI Taxonomy" id="1165861"/>
    <lineage>
        <taxon>Eukaryota</taxon>
        <taxon>Fungi</taxon>
        <taxon>Dikarya</taxon>
        <taxon>Basidiomycota</taxon>
        <taxon>Pucciniomycotina</taxon>
        <taxon>Pucciniomycetes</taxon>
        <taxon>Pucciniales</taxon>
        <taxon>Pucciniaceae</taxon>
        <taxon>Puccinia</taxon>
    </lineage>
</organism>
<dbReference type="STRING" id="1165861.A0A0L0UW07"/>
<dbReference type="PRINTS" id="PR00972">
    <property type="entry name" value="RIBSOMALS12E"/>
</dbReference>
<proteinExistence type="inferred from homology"/>
<name>A0A0L0UW07_9BASI</name>
<dbReference type="EMBL" id="AJIL01000219">
    <property type="protein sequence ID" value="KNE91116.1"/>
    <property type="molecule type" value="Genomic_DNA"/>
</dbReference>
<dbReference type="PROSITE" id="PS01189">
    <property type="entry name" value="RIBOSOMAL_S12E"/>
    <property type="match status" value="1"/>
</dbReference>
<feature type="domain" description="Ribosomal protein eL8/eL30/eS12/Gadd45" evidence="6">
    <location>
        <begin position="35"/>
        <end position="128"/>
    </location>
</feature>
<comment type="similarity">
    <text evidence="1 4">Belongs to the eukaryotic ribosomal protein eS12 family.</text>
</comment>
<dbReference type="Proteomes" id="UP000054564">
    <property type="component" value="Unassembled WGS sequence"/>
</dbReference>
<protein>
    <recommendedName>
        <fullName evidence="4">40S ribosomal protein S12</fullName>
    </recommendedName>
</protein>
<comment type="caution">
    <text evidence="7">The sequence shown here is derived from an EMBL/GenBank/DDBJ whole genome shotgun (WGS) entry which is preliminary data.</text>
</comment>
<dbReference type="SUPFAM" id="SSF55315">
    <property type="entry name" value="L30e-like"/>
    <property type="match status" value="1"/>
</dbReference>
<evidence type="ECO:0000256" key="3">
    <source>
        <dbReference type="ARBA" id="ARBA00023274"/>
    </source>
</evidence>
<reference evidence="8" key="1">
    <citation type="submission" date="2014-03" db="EMBL/GenBank/DDBJ databases">
        <title>The Genome Sequence of Puccinia striiformis f. sp. tritici PST-78.</title>
        <authorList>
            <consortium name="The Broad Institute Genome Sequencing Platform"/>
            <person name="Cuomo C."/>
            <person name="Hulbert S."/>
            <person name="Chen X."/>
            <person name="Walker B."/>
            <person name="Young S.K."/>
            <person name="Zeng Q."/>
            <person name="Gargeya S."/>
            <person name="Fitzgerald M."/>
            <person name="Haas B."/>
            <person name="Abouelleil A."/>
            <person name="Alvarado L."/>
            <person name="Arachchi H.M."/>
            <person name="Berlin A.M."/>
            <person name="Chapman S.B."/>
            <person name="Goldberg J."/>
            <person name="Griggs A."/>
            <person name="Gujja S."/>
            <person name="Hansen M."/>
            <person name="Howarth C."/>
            <person name="Imamovic A."/>
            <person name="Larimer J."/>
            <person name="McCowan C."/>
            <person name="Montmayeur A."/>
            <person name="Murphy C."/>
            <person name="Neiman D."/>
            <person name="Pearson M."/>
            <person name="Priest M."/>
            <person name="Roberts A."/>
            <person name="Saif S."/>
            <person name="Shea T."/>
            <person name="Sisk P."/>
            <person name="Sykes S."/>
            <person name="Wortman J."/>
            <person name="Nusbaum C."/>
            <person name="Birren B."/>
        </authorList>
    </citation>
    <scope>NUCLEOTIDE SEQUENCE [LARGE SCALE GENOMIC DNA]</scope>
    <source>
        <strain evidence="8">race PST-78</strain>
    </source>
</reference>
<dbReference type="GO" id="GO:0003735">
    <property type="term" value="F:structural constituent of ribosome"/>
    <property type="evidence" value="ECO:0007669"/>
    <property type="project" value="InterPro"/>
</dbReference>
<dbReference type="GO" id="GO:0022626">
    <property type="term" value="C:cytosolic ribosome"/>
    <property type="evidence" value="ECO:0007669"/>
    <property type="project" value="UniProtKB-ARBA"/>
</dbReference>
<evidence type="ECO:0000256" key="5">
    <source>
        <dbReference type="SAM" id="MobiDB-lite"/>
    </source>
</evidence>
<dbReference type="Pfam" id="PF01248">
    <property type="entry name" value="Ribosomal_L7Ae"/>
    <property type="match status" value="1"/>
</dbReference>
<evidence type="ECO:0000313" key="7">
    <source>
        <dbReference type="EMBL" id="KNE91116.1"/>
    </source>
</evidence>
<dbReference type="Gene3D" id="3.30.1330.30">
    <property type="match status" value="1"/>
</dbReference>
<accession>A0A0L0UW07</accession>
<dbReference type="PANTHER" id="PTHR11843">
    <property type="entry name" value="40S RIBOSOMAL PROTEIN S12"/>
    <property type="match status" value="1"/>
</dbReference>
<dbReference type="InterPro" id="IPR029064">
    <property type="entry name" value="Ribosomal_eL30-like_sf"/>
</dbReference>
<dbReference type="FunFam" id="3.30.1330.30:FF:000005">
    <property type="entry name" value="40S ribosomal protein S12"/>
    <property type="match status" value="1"/>
</dbReference>
<dbReference type="AlphaFoldDB" id="A0A0L0UW07"/>
<keyword evidence="8" id="KW-1185">Reference proteome</keyword>
<sequence length="259" mass="27697">MSDVEDTPVDVAEEEVEVTKEADAPKGGQMSVDNALKKVLKTALVHDGLARGLRESAKALDKRQAHLCVLNEGCTEEAYVKLIEALCSEHKINLIKIADGKHLGEWCGLCKIDRDGTAQKVVSCSCVVVKEFGQESEALNVLLDHFGSRLAPPPPMPTGNPPLGFGAMVLLNAGNDTCQDASAGDVEHNNGMDFDLETGDQPEISQARPSQTQKTDSPPLTLLKKLIADQANQGGNGKVELDVSTVKIMVMLLKSEALT</sequence>
<evidence type="ECO:0000259" key="6">
    <source>
        <dbReference type="Pfam" id="PF01248"/>
    </source>
</evidence>
<feature type="region of interest" description="Disordered" evidence="5">
    <location>
        <begin position="183"/>
        <end position="218"/>
    </location>
</feature>
<evidence type="ECO:0000313" key="8">
    <source>
        <dbReference type="Proteomes" id="UP000054564"/>
    </source>
</evidence>
<gene>
    <name evidence="7" type="ORF">PSTG_15467</name>
</gene>
<dbReference type="GO" id="GO:0006412">
    <property type="term" value="P:translation"/>
    <property type="evidence" value="ECO:0007669"/>
    <property type="project" value="InterPro"/>
</dbReference>
<keyword evidence="3 4" id="KW-0687">Ribonucleoprotein</keyword>
<evidence type="ECO:0000256" key="2">
    <source>
        <dbReference type="ARBA" id="ARBA00022980"/>
    </source>
</evidence>
<evidence type="ECO:0000256" key="1">
    <source>
        <dbReference type="ARBA" id="ARBA00005824"/>
    </source>
</evidence>
<dbReference type="InterPro" id="IPR047860">
    <property type="entry name" value="Ribosomal_eS12_CS"/>
</dbReference>
<dbReference type="InterPro" id="IPR004038">
    <property type="entry name" value="Ribosomal_eL8/eL30/eS12/Gad45"/>
</dbReference>
<feature type="compositionally biased region" description="Polar residues" evidence="5">
    <location>
        <begin position="203"/>
        <end position="218"/>
    </location>
</feature>
<evidence type="ECO:0000256" key="4">
    <source>
        <dbReference type="RuleBase" id="RU000670"/>
    </source>
</evidence>
<dbReference type="InterPro" id="IPR000530">
    <property type="entry name" value="Ribosomal_eS12"/>
</dbReference>